<keyword evidence="8" id="KW-0472">Membrane</keyword>
<dbReference type="InterPro" id="IPR052206">
    <property type="entry name" value="Retinol_saturase"/>
</dbReference>
<keyword evidence="3" id="KW-0732">Signal</keyword>
<evidence type="ECO:0000256" key="7">
    <source>
        <dbReference type="SAM" id="MobiDB-lite"/>
    </source>
</evidence>
<comment type="similarity">
    <text evidence="1">Belongs to the carotenoid/retinoid oxidoreductase family. CrtISO subfamily.</text>
</comment>
<dbReference type="SUPFAM" id="SSF51905">
    <property type="entry name" value="FAD/NAD(P)-binding domain"/>
    <property type="match status" value="1"/>
</dbReference>
<keyword evidence="2" id="KW-0285">Flavoprotein</keyword>
<accession>A0A0K2V7F4</accession>
<evidence type="ECO:0000256" key="8">
    <source>
        <dbReference type="SAM" id="Phobius"/>
    </source>
</evidence>
<evidence type="ECO:0000256" key="2">
    <source>
        <dbReference type="ARBA" id="ARBA00022630"/>
    </source>
</evidence>
<dbReference type="Pfam" id="PF01593">
    <property type="entry name" value="Amino_oxidase"/>
    <property type="match status" value="1"/>
</dbReference>
<evidence type="ECO:0000256" key="5">
    <source>
        <dbReference type="ARBA" id="ARBA00022857"/>
    </source>
</evidence>
<keyword evidence="8" id="KW-1133">Transmembrane helix</keyword>
<dbReference type="Gene3D" id="3.50.50.60">
    <property type="entry name" value="FAD/NAD(P)-binding domain"/>
    <property type="match status" value="2"/>
</dbReference>
<keyword evidence="5" id="KW-0521">NADP</keyword>
<evidence type="ECO:0000259" key="9">
    <source>
        <dbReference type="Pfam" id="PF01593"/>
    </source>
</evidence>
<dbReference type="OrthoDB" id="38045at2759"/>
<keyword evidence="8" id="KW-0812">Transmembrane</keyword>
<dbReference type="EMBL" id="HACA01028736">
    <property type="protein sequence ID" value="CDW46097.1"/>
    <property type="molecule type" value="Transcribed_RNA"/>
</dbReference>
<dbReference type="PANTHER" id="PTHR46091">
    <property type="entry name" value="BLR7054 PROTEIN"/>
    <property type="match status" value="1"/>
</dbReference>
<dbReference type="InterPro" id="IPR036188">
    <property type="entry name" value="FAD/NAD-bd_sf"/>
</dbReference>
<reference evidence="10" key="1">
    <citation type="submission" date="2014-05" db="EMBL/GenBank/DDBJ databases">
        <authorList>
            <person name="Chronopoulou M."/>
        </authorList>
    </citation>
    <scope>NUCLEOTIDE SEQUENCE</scope>
    <source>
        <tissue evidence="10">Whole organism</tissue>
    </source>
</reference>
<protein>
    <recommendedName>
        <fullName evidence="9">Amine oxidase domain-containing protein</fullName>
    </recommendedName>
</protein>
<evidence type="ECO:0000313" key="10">
    <source>
        <dbReference type="EMBL" id="CDW46097.1"/>
    </source>
</evidence>
<evidence type="ECO:0000256" key="1">
    <source>
        <dbReference type="ARBA" id="ARBA00005855"/>
    </source>
</evidence>
<keyword evidence="4" id="KW-0274">FAD</keyword>
<evidence type="ECO:0000256" key="3">
    <source>
        <dbReference type="ARBA" id="ARBA00022729"/>
    </source>
</evidence>
<feature type="region of interest" description="Disordered" evidence="7">
    <location>
        <begin position="46"/>
        <end position="67"/>
    </location>
</feature>
<dbReference type="PANTHER" id="PTHR46091:SF3">
    <property type="entry name" value="AMINE OXIDASE DOMAIN-CONTAINING PROTEIN"/>
    <property type="match status" value="1"/>
</dbReference>
<proteinExistence type="inferred from homology"/>
<keyword evidence="6" id="KW-0520">NAD</keyword>
<feature type="transmembrane region" description="Helical" evidence="8">
    <location>
        <begin position="6"/>
        <end position="30"/>
    </location>
</feature>
<dbReference type="EMBL" id="HACA01028735">
    <property type="protein sequence ID" value="CDW46096.1"/>
    <property type="molecule type" value="Transcribed_RNA"/>
</dbReference>
<name>A0A0K2V7F4_LEPSM</name>
<organism evidence="10">
    <name type="scientific">Lepeophtheirus salmonis</name>
    <name type="common">Salmon louse</name>
    <name type="synonym">Caligus salmonis</name>
    <dbReference type="NCBI Taxonomy" id="72036"/>
    <lineage>
        <taxon>Eukaryota</taxon>
        <taxon>Metazoa</taxon>
        <taxon>Ecdysozoa</taxon>
        <taxon>Arthropoda</taxon>
        <taxon>Crustacea</taxon>
        <taxon>Multicrustacea</taxon>
        <taxon>Hexanauplia</taxon>
        <taxon>Copepoda</taxon>
        <taxon>Siphonostomatoida</taxon>
        <taxon>Caligidae</taxon>
        <taxon>Lepeophtheirus</taxon>
    </lineage>
</organism>
<evidence type="ECO:0000256" key="4">
    <source>
        <dbReference type="ARBA" id="ARBA00022827"/>
    </source>
</evidence>
<dbReference type="GO" id="GO:0016491">
    <property type="term" value="F:oxidoreductase activity"/>
    <property type="evidence" value="ECO:0007669"/>
    <property type="project" value="InterPro"/>
</dbReference>
<sequence>MDIIAWLFSVPILKLSIKIAIALSSLFLFVQIARWRKQAQYKNPFESKISRKKPGENKKKRRFDPNELPPYPEAIFIGSGTSSLMCANIMSRSGYKNIVILESHDTEVGGSTHVFNESGFEFDVGIHYIGEMTKRSLAKSLVDTLTENNLEWEDMGDPFDCVYTSKELHPVHVGLQNWKEYLLKKFPKESDGIETFFDKYLDKHTCKKFSTTQFILKSIPLLIANFLIKFRILELFGLWNDKIYRTSVKDLVESLTQDKDLQKLMCYSWADYGTPPNLAPWAMQALIFKHFGEGGAYPVGGSSRIAECLIPPIEEAGGKVFCNAPVSEILYNGSKVMGVRVMRGSSSYDIKAPLVVSGAGIRNTFNYLLPPTVSSLSYYKEMLNHELKDPGMSMMSIFLGFDKAQEELQINKSNIWAHFGESLNSVTEFLGLRVEDIVNSKENQVPLLFISFPSTKDSSRLENEDLKYKSSCTLIGPANWEWFSKWDKYEVKKRGDEYNTLKSQLGQKYIDRLLEIFPSLQHHISYVRMGSPVTNKTYLGSPFGEIYGLDHTIERFHPNNIAKLRPKTDIPGLYLTGQDVLTCGFVGAAFSGVLTANSVLDRNIMNDLLRHHQRSAREKDAKKDK</sequence>
<dbReference type="InterPro" id="IPR002937">
    <property type="entry name" value="Amino_oxidase"/>
</dbReference>
<feature type="domain" description="Amine oxidase" evidence="9">
    <location>
        <begin position="84"/>
        <end position="356"/>
    </location>
</feature>
<evidence type="ECO:0000256" key="6">
    <source>
        <dbReference type="ARBA" id="ARBA00023027"/>
    </source>
</evidence>
<dbReference type="AlphaFoldDB" id="A0A0K2V7F4"/>